<feature type="region of interest" description="Disordered" evidence="1">
    <location>
        <begin position="169"/>
        <end position="243"/>
    </location>
</feature>
<keyword evidence="2" id="KW-1133">Transmembrane helix</keyword>
<evidence type="ECO:0000313" key="3">
    <source>
        <dbReference type="EMBL" id="PFG18049.1"/>
    </source>
</evidence>
<name>A0A2A9CWU9_9ACTN</name>
<feature type="transmembrane region" description="Helical" evidence="2">
    <location>
        <begin position="133"/>
        <end position="155"/>
    </location>
</feature>
<proteinExistence type="predicted"/>
<feature type="transmembrane region" description="Helical" evidence="2">
    <location>
        <begin position="21"/>
        <end position="41"/>
    </location>
</feature>
<evidence type="ECO:0000256" key="1">
    <source>
        <dbReference type="SAM" id="MobiDB-lite"/>
    </source>
</evidence>
<feature type="compositionally biased region" description="Pro residues" evidence="1">
    <location>
        <begin position="210"/>
        <end position="234"/>
    </location>
</feature>
<feature type="compositionally biased region" description="Low complexity" evidence="1">
    <location>
        <begin position="182"/>
        <end position="209"/>
    </location>
</feature>
<protein>
    <submittedName>
        <fullName evidence="3">Uncharacterized protein</fullName>
    </submittedName>
</protein>
<gene>
    <name evidence="3" type="ORF">ATK74_2629</name>
</gene>
<organism evidence="3 4">
    <name type="scientific">Propionicimonas paludicola</name>
    <dbReference type="NCBI Taxonomy" id="185243"/>
    <lineage>
        <taxon>Bacteria</taxon>
        <taxon>Bacillati</taxon>
        <taxon>Actinomycetota</taxon>
        <taxon>Actinomycetes</taxon>
        <taxon>Propionibacteriales</taxon>
        <taxon>Nocardioidaceae</taxon>
        <taxon>Propionicimonas</taxon>
    </lineage>
</organism>
<keyword evidence="4" id="KW-1185">Reference proteome</keyword>
<keyword evidence="2" id="KW-0472">Membrane</keyword>
<dbReference type="RefSeq" id="WP_098461433.1">
    <property type="nucleotide sequence ID" value="NZ_PDJC01000001.1"/>
</dbReference>
<evidence type="ECO:0000256" key="2">
    <source>
        <dbReference type="SAM" id="Phobius"/>
    </source>
</evidence>
<reference evidence="3 4" key="1">
    <citation type="submission" date="2017-10" db="EMBL/GenBank/DDBJ databases">
        <title>Sequencing the genomes of 1000 actinobacteria strains.</title>
        <authorList>
            <person name="Klenk H.-P."/>
        </authorList>
    </citation>
    <scope>NUCLEOTIDE SEQUENCE [LARGE SCALE GENOMIC DNA]</scope>
    <source>
        <strain evidence="3 4">DSM 15597</strain>
    </source>
</reference>
<dbReference type="AlphaFoldDB" id="A0A2A9CWU9"/>
<feature type="transmembrane region" description="Helical" evidence="2">
    <location>
        <begin position="47"/>
        <end position="68"/>
    </location>
</feature>
<evidence type="ECO:0000313" key="4">
    <source>
        <dbReference type="Proteomes" id="UP000226079"/>
    </source>
</evidence>
<dbReference type="OrthoDB" id="5195213at2"/>
<dbReference type="Proteomes" id="UP000226079">
    <property type="component" value="Unassembled WGS sequence"/>
</dbReference>
<comment type="caution">
    <text evidence="3">The sequence shown here is derived from an EMBL/GenBank/DDBJ whole genome shotgun (WGS) entry which is preliminary data.</text>
</comment>
<sequence length="243" mass="24289">MDQSKTDSQANGKPRREPIELTFSLPQLAGGALAAATAAAIGAQLGVAGTIVGAAVASLVGGIAGTLYSAGLDRTHRKVSTVISQRRAVVVQPEVSPEDQALLLPAEDAGDTLVDLPAVPEAPAGRPRRRIGVWGMVAISTVAIFVLAIAAVSLIELGLGRAFDGGSGTTVGQVVRPPKPSASPSTTVPSDSPTPTPTVTVTHTATMPATPTPPDPSPTPTASPTAPQPTPTPTADPTNTPSG</sequence>
<dbReference type="EMBL" id="PDJC01000001">
    <property type="protein sequence ID" value="PFG18049.1"/>
    <property type="molecule type" value="Genomic_DNA"/>
</dbReference>
<accession>A0A2A9CWU9</accession>
<keyword evidence="2" id="KW-0812">Transmembrane</keyword>